<name>A0A2W5Y324_9MICO</name>
<dbReference type="InterPro" id="IPR027417">
    <property type="entry name" value="P-loop_NTPase"/>
</dbReference>
<gene>
    <name evidence="13" type="ORF">DNL40_12955</name>
</gene>
<dbReference type="GO" id="GO:0005886">
    <property type="term" value="C:plasma membrane"/>
    <property type="evidence" value="ECO:0007669"/>
    <property type="project" value="UniProtKB-ARBA"/>
</dbReference>
<dbReference type="GO" id="GO:0006865">
    <property type="term" value="P:amino acid transport"/>
    <property type="evidence" value="ECO:0007669"/>
    <property type="project" value="UniProtKB-KW"/>
</dbReference>
<keyword evidence="2" id="KW-0813">Transport</keyword>
<evidence type="ECO:0000256" key="9">
    <source>
        <dbReference type="ARBA" id="ARBA00054718"/>
    </source>
</evidence>
<sequence>MSEPAHATACAGSDTSTGRSTVSQPIISFRDASKIFPGRGRRAEVRAVDGVTLDVAEGEIFGVIGYSGAGKSTLVRLVNALEKVTGGSVVVDGTDLTGLSEARLRGVRAGIGMIFQQFNLLSSRTVAGNVAYPLEVAGWSREKRRERVRELLDFVGIADKADVHPRQLSGGQKQRVGIARALATNPRILLADEATSALDPETTQDVLALLRRVNRELGITVVVITHEMDVVRAICDRVAVMEHGKVVELGDAYQVFSAPQHDVTRRFVSTALKDRPSPEVLARLRERHPGRIVTVGVDEVAGSSALITRTLREHGVDGTVVYGGITEVAERPYGSLTLELVAASPGVRPLPDGVAPADGVDAAVAALRRVTDVVDLGTAADPHEDPSVVRRGVGQAPDDGPGGEERRARVIGGPARQVGGGPFGGPSGMTGGNDLTTGIIDDGGKR</sequence>
<evidence type="ECO:0000256" key="7">
    <source>
        <dbReference type="ARBA" id="ARBA00022970"/>
    </source>
</evidence>
<keyword evidence="8" id="KW-0472">Membrane</keyword>
<dbReference type="GO" id="GO:0016887">
    <property type="term" value="F:ATP hydrolysis activity"/>
    <property type="evidence" value="ECO:0007669"/>
    <property type="project" value="InterPro"/>
</dbReference>
<dbReference type="InterPro" id="IPR003439">
    <property type="entry name" value="ABC_transporter-like_ATP-bd"/>
</dbReference>
<dbReference type="InterPro" id="IPR041701">
    <property type="entry name" value="MetN_ABC"/>
</dbReference>
<comment type="subunit">
    <text evidence="10">Homodimer. Forms a membrane-associated complex with FtsX.</text>
</comment>
<feature type="compositionally biased region" description="Gly residues" evidence="11">
    <location>
        <begin position="418"/>
        <end position="431"/>
    </location>
</feature>
<organism evidence="13 14">
    <name type="scientific">Xylanimonas oleitrophica</name>
    <dbReference type="NCBI Taxonomy" id="2607479"/>
    <lineage>
        <taxon>Bacteria</taxon>
        <taxon>Bacillati</taxon>
        <taxon>Actinomycetota</taxon>
        <taxon>Actinomycetes</taxon>
        <taxon>Micrococcales</taxon>
        <taxon>Promicromonosporaceae</taxon>
        <taxon>Xylanimonas</taxon>
    </lineage>
</organism>
<keyword evidence="5 13" id="KW-0067">ATP-binding</keyword>
<evidence type="ECO:0000256" key="10">
    <source>
        <dbReference type="ARBA" id="ARBA00063837"/>
    </source>
</evidence>
<dbReference type="SUPFAM" id="SSF55021">
    <property type="entry name" value="ACT-like"/>
    <property type="match status" value="1"/>
</dbReference>
<dbReference type="PROSITE" id="PS50893">
    <property type="entry name" value="ABC_TRANSPORTER_2"/>
    <property type="match status" value="1"/>
</dbReference>
<dbReference type="FunFam" id="3.40.50.300:FF:000056">
    <property type="entry name" value="Cell division ATP-binding protein FtsE"/>
    <property type="match status" value="1"/>
</dbReference>
<dbReference type="PROSITE" id="PS00211">
    <property type="entry name" value="ABC_TRANSPORTER_1"/>
    <property type="match status" value="1"/>
</dbReference>
<dbReference type="InterPro" id="IPR003593">
    <property type="entry name" value="AAA+_ATPase"/>
</dbReference>
<dbReference type="Gene3D" id="3.30.70.260">
    <property type="match status" value="1"/>
</dbReference>
<keyword evidence="6" id="KW-1278">Translocase</keyword>
<feature type="compositionally biased region" description="Polar residues" evidence="11">
    <location>
        <begin position="13"/>
        <end position="22"/>
    </location>
</feature>
<dbReference type="Proteomes" id="UP000248783">
    <property type="component" value="Unassembled WGS sequence"/>
</dbReference>
<dbReference type="SMART" id="SM00930">
    <property type="entry name" value="NIL"/>
    <property type="match status" value="1"/>
</dbReference>
<dbReference type="InterPro" id="IPR018449">
    <property type="entry name" value="NIL_domain"/>
</dbReference>
<dbReference type="InterPro" id="IPR045865">
    <property type="entry name" value="ACT-like_dom_sf"/>
</dbReference>
<evidence type="ECO:0000256" key="6">
    <source>
        <dbReference type="ARBA" id="ARBA00022967"/>
    </source>
</evidence>
<reference evidence="13 14" key="1">
    <citation type="submission" date="2018-06" db="EMBL/GenBank/DDBJ databases">
        <title>Whole genome sequencing of a novel hydrocarbon degrading bacterial strain, PW21 isolated from oil contaminated produced water sample.</title>
        <authorList>
            <person name="Nagkirti P."/>
            <person name="Shaikh A."/>
            <person name="Gowdaman V."/>
            <person name="Engineer A.E."/>
            <person name="Dagar S."/>
            <person name="Dhakephalkar P.K."/>
        </authorList>
    </citation>
    <scope>NUCLEOTIDE SEQUENCE [LARGE SCALE GENOMIC DNA]</scope>
    <source>
        <strain evidence="13 14">PW21</strain>
    </source>
</reference>
<evidence type="ECO:0000313" key="13">
    <source>
        <dbReference type="EMBL" id="PZR52124.1"/>
    </source>
</evidence>
<evidence type="ECO:0000256" key="5">
    <source>
        <dbReference type="ARBA" id="ARBA00022840"/>
    </source>
</evidence>
<evidence type="ECO:0000256" key="2">
    <source>
        <dbReference type="ARBA" id="ARBA00022448"/>
    </source>
</evidence>
<dbReference type="AlphaFoldDB" id="A0A2W5Y324"/>
<dbReference type="EMBL" id="QKWH01000012">
    <property type="protein sequence ID" value="PZR52124.1"/>
    <property type="molecule type" value="Genomic_DNA"/>
</dbReference>
<evidence type="ECO:0000256" key="3">
    <source>
        <dbReference type="ARBA" id="ARBA00022475"/>
    </source>
</evidence>
<dbReference type="InterPro" id="IPR050086">
    <property type="entry name" value="MetN_ABC_transporter-like"/>
</dbReference>
<proteinExistence type="inferred from homology"/>
<dbReference type="Gene3D" id="3.40.50.300">
    <property type="entry name" value="P-loop containing nucleotide triphosphate hydrolases"/>
    <property type="match status" value="1"/>
</dbReference>
<dbReference type="CDD" id="cd03258">
    <property type="entry name" value="ABC_MetN_methionine_transporter"/>
    <property type="match status" value="1"/>
</dbReference>
<evidence type="ECO:0000256" key="8">
    <source>
        <dbReference type="ARBA" id="ARBA00023136"/>
    </source>
</evidence>
<evidence type="ECO:0000256" key="4">
    <source>
        <dbReference type="ARBA" id="ARBA00022741"/>
    </source>
</evidence>
<keyword evidence="3" id="KW-1003">Cell membrane</keyword>
<evidence type="ECO:0000313" key="14">
    <source>
        <dbReference type="Proteomes" id="UP000248783"/>
    </source>
</evidence>
<dbReference type="PANTHER" id="PTHR43166">
    <property type="entry name" value="AMINO ACID IMPORT ATP-BINDING PROTEIN"/>
    <property type="match status" value="1"/>
</dbReference>
<evidence type="ECO:0000256" key="11">
    <source>
        <dbReference type="SAM" id="MobiDB-lite"/>
    </source>
</evidence>
<feature type="domain" description="ABC transporter" evidence="12">
    <location>
        <begin position="27"/>
        <end position="268"/>
    </location>
</feature>
<comment type="function">
    <text evidence="9">Part of the ABC transporter FtsEX involved in cellular division. Has ATPase activity.</text>
</comment>
<evidence type="ECO:0000256" key="1">
    <source>
        <dbReference type="ARBA" id="ARBA00005417"/>
    </source>
</evidence>
<keyword evidence="4" id="KW-0547">Nucleotide-binding</keyword>
<dbReference type="PANTHER" id="PTHR43166:SF30">
    <property type="entry name" value="METHIONINE IMPORT ATP-BINDING PROTEIN METN"/>
    <property type="match status" value="1"/>
</dbReference>
<keyword evidence="7" id="KW-0029">Amino-acid transport</keyword>
<dbReference type="SUPFAM" id="SSF52540">
    <property type="entry name" value="P-loop containing nucleoside triphosphate hydrolases"/>
    <property type="match status" value="1"/>
</dbReference>
<dbReference type="SMART" id="SM00382">
    <property type="entry name" value="AAA"/>
    <property type="match status" value="1"/>
</dbReference>
<accession>A0A2W5Y324</accession>
<dbReference type="GO" id="GO:0005524">
    <property type="term" value="F:ATP binding"/>
    <property type="evidence" value="ECO:0007669"/>
    <property type="project" value="UniProtKB-KW"/>
</dbReference>
<evidence type="ECO:0000259" key="12">
    <source>
        <dbReference type="PROSITE" id="PS50893"/>
    </source>
</evidence>
<dbReference type="Pfam" id="PF09383">
    <property type="entry name" value="NIL"/>
    <property type="match status" value="1"/>
</dbReference>
<keyword evidence="14" id="KW-1185">Reference proteome</keyword>
<dbReference type="InterPro" id="IPR017871">
    <property type="entry name" value="ABC_transporter-like_CS"/>
</dbReference>
<comment type="similarity">
    <text evidence="1">Belongs to the ABC transporter superfamily.</text>
</comment>
<comment type="caution">
    <text evidence="13">The sequence shown here is derived from an EMBL/GenBank/DDBJ whole genome shotgun (WGS) entry which is preliminary data.</text>
</comment>
<protein>
    <submittedName>
        <fullName evidence="13">Methionine ABC transporter ATP-binding protein</fullName>
    </submittedName>
</protein>
<feature type="region of interest" description="Disordered" evidence="11">
    <location>
        <begin position="1"/>
        <end position="22"/>
    </location>
</feature>
<feature type="region of interest" description="Disordered" evidence="11">
    <location>
        <begin position="378"/>
        <end position="446"/>
    </location>
</feature>
<dbReference type="Pfam" id="PF00005">
    <property type="entry name" value="ABC_tran"/>
    <property type="match status" value="1"/>
</dbReference>